<evidence type="ECO:0000256" key="10">
    <source>
        <dbReference type="SAM" id="SignalP"/>
    </source>
</evidence>
<dbReference type="InterPro" id="IPR011050">
    <property type="entry name" value="Pectin_lyase_fold/virulence"/>
</dbReference>
<evidence type="ECO:0000256" key="6">
    <source>
        <dbReference type="ARBA" id="ARBA00023295"/>
    </source>
</evidence>
<organism evidence="11 12">
    <name type="scientific">Rhododendron simsii</name>
    <name type="common">Sims's rhododendron</name>
    <dbReference type="NCBI Taxonomy" id="118357"/>
    <lineage>
        <taxon>Eukaryota</taxon>
        <taxon>Viridiplantae</taxon>
        <taxon>Streptophyta</taxon>
        <taxon>Embryophyta</taxon>
        <taxon>Tracheophyta</taxon>
        <taxon>Spermatophyta</taxon>
        <taxon>Magnoliopsida</taxon>
        <taxon>eudicotyledons</taxon>
        <taxon>Gunneridae</taxon>
        <taxon>Pentapetalae</taxon>
        <taxon>asterids</taxon>
        <taxon>Ericales</taxon>
        <taxon>Ericaceae</taxon>
        <taxon>Ericoideae</taxon>
        <taxon>Rhodoreae</taxon>
        <taxon>Rhododendron</taxon>
    </lineage>
</organism>
<dbReference type="FunFam" id="2.160.20.10:FF:000004">
    <property type="entry name" value="Pectin lyase-like superfamily protein"/>
    <property type="match status" value="1"/>
</dbReference>
<feature type="signal peptide" evidence="10">
    <location>
        <begin position="1"/>
        <end position="25"/>
    </location>
</feature>
<dbReference type="SMART" id="SM00710">
    <property type="entry name" value="PbH1"/>
    <property type="match status" value="3"/>
</dbReference>
<dbReference type="PANTHER" id="PTHR31375">
    <property type="match status" value="1"/>
</dbReference>
<dbReference type="InterPro" id="IPR012334">
    <property type="entry name" value="Pectin_lyas_fold"/>
</dbReference>
<evidence type="ECO:0000256" key="5">
    <source>
        <dbReference type="ARBA" id="ARBA00022801"/>
    </source>
</evidence>
<evidence type="ECO:0000313" key="12">
    <source>
        <dbReference type="Proteomes" id="UP000626092"/>
    </source>
</evidence>
<evidence type="ECO:0000256" key="2">
    <source>
        <dbReference type="ARBA" id="ARBA00008834"/>
    </source>
</evidence>
<keyword evidence="5 9" id="KW-0378">Hydrolase</keyword>
<dbReference type="EMBL" id="WJXA01000005">
    <property type="protein sequence ID" value="KAF7142666.1"/>
    <property type="molecule type" value="Genomic_DNA"/>
</dbReference>
<name>A0A834GX24_RHOSS</name>
<dbReference type="Gene3D" id="2.160.20.10">
    <property type="entry name" value="Single-stranded right-handed beta-helix, Pectin lyase-like"/>
    <property type="match status" value="1"/>
</dbReference>
<keyword evidence="3" id="KW-0134">Cell wall</keyword>
<dbReference type="GO" id="GO:0004650">
    <property type="term" value="F:polygalacturonase activity"/>
    <property type="evidence" value="ECO:0007669"/>
    <property type="project" value="InterPro"/>
</dbReference>
<reference evidence="11" key="1">
    <citation type="submission" date="2019-11" db="EMBL/GenBank/DDBJ databases">
        <authorList>
            <person name="Liu Y."/>
            <person name="Hou J."/>
            <person name="Li T.-Q."/>
            <person name="Guan C.-H."/>
            <person name="Wu X."/>
            <person name="Wu H.-Z."/>
            <person name="Ling F."/>
            <person name="Zhang R."/>
            <person name="Shi X.-G."/>
            <person name="Ren J.-P."/>
            <person name="Chen E.-F."/>
            <person name="Sun J.-M."/>
        </authorList>
    </citation>
    <scope>NUCLEOTIDE SEQUENCE</scope>
    <source>
        <strain evidence="11">Adult_tree_wgs_1</strain>
        <tissue evidence="11">Leaves</tissue>
    </source>
</reference>
<keyword evidence="10" id="KW-0732">Signal</keyword>
<evidence type="ECO:0000313" key="11">
    <source>
        <dbReference type="EMBL" id="KAF7142666.1"/>
    </source>
</evidence>
<dbReference type="GO" id="GO:0005975">
    <property type="term" value="P:carbohydrate metabolic process"/>
    <property type="evidence" value="ECO:0007669"/>
    <property type="project" value="InterPro"/>
</dbReference>
<dbReference type="SUPFAM" id="SSF51126">
    <property type="entry name" value="Pectin lyase-like"/>
    <property type="match status" value="1"/>
</dbReference>
<keyword evidence="7" id="KW-0961">Cell wall biogenesis/degradation</keyword>
<protein>
    <recommendedName>
        <fullName evidence="13">Exopolygalacturonase</fullName>
    </recommendedName>
</protein>
<sequence length="451" mass="48487">MSITDSGIKLPLLLFLLTLFCFDEGVIVVPGRGEKVAAAGSGGGGVLEVGGIRKLLHLQGEGNSSSSSAVFNVKSFGAQANGHTDDTKVRYSRSSPSLIVVIIGLFFYFLHRKCCITANFLQVKLVHSLIPPLLTKGMKLQGYLKATTNLSRYRYNTGWVEFAWLEGLTLTGGGTFDGQGAKAWPYNKCTIDSSCKLLPTNLKFVALNKTVVRGIRSLNSKFFHIALVECNNFKGSLLKISAPANSPNTDGIHIERSSGVYFSRSLIGTGDDCISIGQGNSQVTVTSISCGPGHGISVGSLGKYPNEGDVKGLVVRDCNMTGTMNGIRIKTWPDSPGLSAATNMTFENIVMNNVTNPIIIDQAYCPFTTCASLAPSLVKLSDIYFRKIRGTSSSAVAVMLKCSKGIPCQNIYLEDVHLDLLSSQEKKQVTTSSCRNVRVKYIGTQIPPPCD</sequence>
<keyword evidence="4" id="KW-0964">Secreted</keyword>
<feature type="chain" id="PRO_5032823888" description="Exopolygalacturonase" evidence="10">
    <location>
        <begin position="26"/>
        <end position="451"/>
    </location>
</feature>
<dbReference type="GO" id="GO:0071555">
    <property type="term" value="P:cell wall organization"/>
    <property type="evidence" value="ECO:0007669"/>
    <property type="project" value="UniProtKB-KW"/>
</dbReference>
<dbReference type="InterPro" id="IPR006626">
    <property type="entry name" value="PbH1"/>
</dbReference>
<evidence type="ECO:0000256" key="3">
    <source>
        <dbReference type="ARBA" id="ARBA00022512"/>
    </source>
</evidence>
<accession>A0A834GX24</accession>
<dbReference type="InterPro" id="IPR000743">
    <property type="entry name" value="Glyco_hydro_28"/>
</dbReference>
<evidence type="ECO:0000256" key="9">
    <source>
        <dbReference type="RuleBase" id="RU361169"/>
    </source>
</evidence>
<feature type="active site" evidence="8">
    <location>
        <position position="294"/>
    </location>
</feature>
<comment type="caution">
    <text evidence="11">The sequence shown here is derived from an EMBL/GenBank/DDBJ whole genome shotgun (WGS) entry which is preliminary data.</text>
</comment>
<dbReference type="OrthoDB" id="187139at2759"/>
<keyword evidence="6 9" id="KW-0326">Glycosidase</keyword>
<evidence type="ECO:0000256" key="4">
    <source>
        <dbReference type="ARBA" id="ARBA00022525"/>
    </source>
</evidence>
<proteinExistence type="inferred from homology"/>
<keyword evidence="12" id="KW-1185">Reference proteome</keyword>
<dbReference type="Pfam" id="PF00295">
    <property type="entry name" value="Glyco_hydro_28"/>
    <property type="match status" value="1"/>
</dbReference>
<evidence type="ECO:0000256" key="1">
    <source>
        <dbReference type="ARBA" id="ARBA00004191"/>
    </source>
</evidence>
<evidence type="ECO:0000256" key="8">
    <source>
        <dbReference type="PROSITE-ProRule" id="PRU10052"/>
    </source>
</evidence>
<dbReference type="AlphaFoldDB" id="A0A834GX24"/>
<evidence type="ECO:0008006" key="13">
    <source>
        <dbReference type="Google" id="ProtNLM"/>
    </source>
</evidence>
<evidence type="ECO:0000256" key="7">
    <source>
        <dbReference type="ARBA" id="ARBA00023316"/>
    </source>
</evidence>
<comment type="similarity">
    <text evidence="2 9">Belongs to the glycosyl hydrolase 28 family.</text>
</comment>
<dbReference type="PROSITE" id="PS00502">
    <property type="entry name" value="POLYGALACTURONASE"/>
    <property type="match status" value="1"/>
</dbReference>
<gene>
    <name evidence="11" type="ORF">RHSIM_Rhsim05G0044500</name>
</gene>
<dbReference type="Proteomes" id="UP000626092">
    <property type="component" value="Unassembled WGS sequence"/>
</dbReference>
<comment type="subcellular location">
    <subcellularLocation>
        <location evidence="1">Secreted</location>
        <location evidence="1">Cell wall</location>
    </subcellularLocation>
</comment>